<dbReference type="GO" id="GO:0051017">
    <property type="term" value="P:actin filament bundle assembly"/>
    <property type="evidence" value="ECO:0007669"/>
    <property type="project" value="InterPro"/>
</dbReference>
<dbReference type="PANTHER" id="PTHR19961">
    <property type="entry name" value="FIMBRIN/PLASTIN"/>
    <property type="match status" value="1"/>
</dbReference>
<name>A0AAE1JGT9_9FABA</name>
<dbReference type="GO" id="GO:0051015">
    <property type="term" value="F:actin filament binding"/>
    <property type="evidence" value="ECO:0007669"/>
    <property type="project" value="InterPro"/>
</dbReference>
<reference evidence="3" key="1">
    <citation type="submission" date="2023-10" db="EMBL/GenBank/DDBJ databases">
        <title>Chromosome-level genome of the transformable northern wattle, Acacia crassicarpa.</title>
        <authorList>
            <person name="Massaro I."/>
            <person name="Sinha N.R."/>
            <person name="Poethig S."/>
            <person name="Leichty A.R."/>
        </authorList>
    </citation>
    <scope>NUCLEOTIDE SEQUENCE</scope>
    <source>
        <strain evidence="3">Acra3RX</strain>
        <tissue evidence="3">Leaf</tissue>
    </source>
</reference>
<dbReference type="GO" id="GO:0005884">
    <property type="term" value="C:actin filament"/>
    <property type="evidence" value="ECO:0007669"/>
    <property type="project" value="TreeGrafter"/>
</dbReference>
<dbReference type="AlphaFoldDB" id="A0AAE1JGT9"/>
<accession>A0AAE1JGT9</accession>
<dbReference type="InterPro" id="IPR039959">
    <property type="entry name" value="Fimbrin/Plastin"/>
</dbReference>
<dbReference type="GO" id="GO:0005737">
    <property type="term" value="C:cytoplasm"/>
    <property type="evidence" value="ECO:0007669"/>
    <property type="project" value="TreeGrafter"/>
</dbReference>
<gene>
    <name evidence="3" type="ORF">QN277_023214</name>
</gene>
<keyword evidence="1" id="KW-0677">Repeat</keyword>
<protein>
    <submittedName>
        <fullName evidence="3">Uncharacterized protein</fullName>
    </submittedName>
</protein>
<organism evidence="3 4">
    <name type="scientific">Acacia crassicarpa</name>
    <name type="common">northern wattle</name>
    <dbReference type="NCBI Taxonomy" id="499986"/>
    <lineage>
        <taxon>Eukaryota</taxon>
        <taxon>Viridiplantae</taxon>
        <taxon>Streptophyta</taxon>
        <taxon>Embryophyta</taxon>
        <taxon>Tracheophyta</taxon>
        <taxon>Spermatophyta</taxon>
        <taxon>Magnoliopsida</taxon>
        <taxon>eudicotyledons</taxon>
        <taxon>Gunneridae</taxon>
        <taxon>Pentapetalae</taxon>
        <taxon>rosids</taxon>
        <taxon>fabids</taxon>
        <taxon>Fabales</taxon>
        <taxon>Fabaceae</taxon>
        <taxon>Caesalpinioideae</taxon>
        <taxon>mimosoid clade</taxon>
        <taxon>Acacieae</taxon>
        <taxon>Acacia</taxon>
    </lineage>
</organism>
<evidence type="ECO:0000256" key="2">
    <source>
        <dbReference type="ARBA" id="ARBA00023203"/>
    </source>
</evidence>
<sequence length="91" mass="10440">MSGHWGILVLDPVLQNQFTQGELRSLKSQFVSMKRESEKLAIGDLAFKMSRLKVVGENLSEEERAASIQDLYENIDEEVDFKSFLKVSRFT</sequence>
<keyword evidence="2" id="KW-0009">Actin-binding</keyword>
<evidence type="ECO:0000313" key="4">
    <source>
        <dbReference type="Proteomes" id="UP001293593"/>
    </source>
</evidence>
<proteinExistence type="predicted"/>
<evidence type="ECO:0000313" key="3">
    <source>
        <dbReference type="EMBL" id="KAK4270135.1"/>
    </source>
</evidence>
<keyword evidence="4" id="KW-1185">Reference proteome</keyword>
<dbReference type="Proteomes" id="UP001293593">
    <property type="component" value="Unassembled WGS sequence"/>
</dbReference>
<dbReference type="GO" id="GO:0051639">
    <property type="term" value="P:actin filament network formation"/>
    <property type="evidence" value="ECO:0007669"/>
    <property type="project" value="TreeGrafter"/>
</dbReference>
<dbReference type="EMBL" id="JAWXYG010000006">
    <property type="protein sequence ID" value="KAK4270135.1"/>
    <property type="molecule type" value="Genomic_DNA"/>
</dbReference>
<comment type="caution">
    <text evidence="3">The sequence shown here is derived from an EMBL/GenBank/DDBJ whole genome shotgun (WGS) entry which is preliminary data.</text>
</comment>
<dbReference type="GO" id="GO:0032432">
    <property type="term" value="C:actin filament bundle"/>
    <property type="evidence" value="ECO:0007669"/>
    <property type="project" value="TreeGrafter"/>
</dbReference>
<dbReference type="PANTHER" id="PTHR19961:SF18">
    <property type="entry name" value="FI19014P1"/>
    <property type="match status" value="1"/>
</dbReference>
<evidence type="ECO:0000256" key="1">
    <source>
        <dbReference type="ARBA" id="ARBA00022737"/>
    </source>
</evidence>